<protein>
    <submittedName>
        <fullName evidence="1">Uncharacterized protein</fullName>
    </submittedName>
</protein>
<keyword evidence="2" id="KW-1185">Reference proteome</keyword>
<dbReference type="Proteomes" id="UP001623852">
    <property type="component" value="Chromosome"/>
</dbReference>
<gene>
    <name evidence="1" type="ORF">AABD74_13605</name>
</gene>
<proteinExistence type="predicted"/>
<dbReference type="RefSeq" id="WP_406843194.1">
    <property type="nucleotide sequence ID" value="NZ_CP150845.1"/>
</dbReference>
<sequence>MFELIRGDMTVADKNILETYSNLFEGLSFSNKIELIERLTKSIKSNKSKENSFYKSFGAFASEKSAEEIVSDIKANRNFKDKEIKF</sequence>
<evidence type="ECO:0000313" key="1">
    <source>
        <dbReference type="EMBL" id="WYZ18193.1"/>
    </source>
</evidence>
<organism evidence="1 2">
    <name type="scientific">Flavobacterium soyae</name>
    <dbReference type="NCBI Taxonomy" id="2903098"/>
    <lineage>
        <taxon>Bacteria</taxon>
        <taxon>Pseudomonadati</taxon>
        <taxon>Bacteroidota</taxon>
        <taxon>Flavobacteriia</taxon>
        <taxon>Flavobacteriales</taxon>
        <taxon>Flavobacteriaceae</taxon>
        <taxon>Flavobacterium</taxon>
    </lineage>
</organism>
<reference evidence="1 2" key="1">
    <citation type="submission" date="2024-03" db="EMBL/GenBank/DDBJ databases">
        <title>Flavobacterium soyae.</title>
        <authorList>
            <person name="Zheng W."/>
        </authorList>
    </citation>
    <scope>NUCLEOTIDE SEQUENCE [LARGE SCALE GENOMIC DNA]</scope>
    <source>
        <strain evidence="1 2">55</strain>
    </source>
</reference>
<name>A0ABZ2UAL6_9FLAO</name>
<accession>A0ABZ2UAL6</accession>
<dbReference type="EMBL" id="CP150845">
    <property type="protein sequence ID" value="WYZ18193.1"/>
    <property type="molecule type" value="Genomic_DNA"/>
</dbReference>
<evidence type="ECO:0000313" key="2">
    <source>
        <dbReference type="Proteomes" id="UP001623852"/>
    </source>
</evidence>